<keyword evidence="3" id="KW-1185">Reference proteome</keyword>
<organism evidence="2 3">
    <name type="scientific">Ameca splendens</name>
    <dbReference type="NCBI Taxonomy" id="208324"/>
    <lineage>
        <taxon>Eukaryota</taxon>
        <taxon>Metazoa</taxon>
        <taxon>Chordata</taxon>
        <taxon>Craniata</taxon>
        <taxon>Vertebrata</taxon>
        <taxon>Euteleostomi</taxon>
        <taxon>Actinopterygii</taxon>
        <taxon>Neopterygii</taxon>
        <taxon>Teleostei</taxon>
        <taxon>Neoteleostei</taxon>
        <taxon>Acanthomorphata</taxon>
        <taxon>Ovalentaria</taxon>
        <taxon>Atherinomorphae</taxon>
        <taxon>Cyprinodontiformes</taxon>
        <taxon>Goodeidae</taxon>
        <taxon>Ameca</taxon>
    </lineage>
</organism>
<evidence type="ECO:0000313" key="2">
    <source>
        <dbReference type="EMBL" id="MEQ2284955.1"/>
    </source>
</evidence>
<feature type="compositionally biased region" description="Low complexity" evidence="1">
    <location>
        <begin position="53"/>
        <end position="65"/>
    </location>
</feature>
<accession>A0ABV0XTY7</accession>
<comment type="caution">
    <text evidence="2">The sequence shown here is derived from an EMBL/GenBank/DDBJ whole genome shotgun (WGS) entry which is preliminary data.</text>
</comment>
<proteinExistence type="predicted"/>
<feature type="compositionally biased region" description="Basic and acidic residues" evidence="1">
    <location>
        <begin position="115"/>
        <end position="131"/>
    </location>
</feature>
<gene>
    <name evidence="2" type="ORF">AMECASPLE_026949</name>
</gene>
<feature type="compositionally biased region" description="Basic residues" evidence="1">
    <location>
        <begin position="79"/>
        <end position="103"/>
    </location>
</feature>
<name>A0ABV0XTY7_9TELE</name>
<sequence>MTESVAPLQKKIADQPAQHSKNKQHKAGHTTNMPNHPKIQGAEPTERQVLNAPQPGTGLQPQPGQWSLPGSQADPMMHHPAHHHAQRERRRPSNPKGATKRPKPAPQRGCIPPETEDHQHPSQPSKTDRAKPQLPPSQCHSNSDTIHPSICL</sequence>
<feature type="compositionally biased region" description="Polar residues" evidence="1">
    <location>
        <begin position="136"/>
        <end position="146"/>
    </location>
</feature>
<dbReference type="Proteomes" id="UP001469553">
    <property type="component" value="Unassembled WGS sequence"/>
</dbReference>
<evidence type="ECO:0000256" key="1">
    <source>
        <dbReference type="SAM" id="MobiDB-lite"/>
    </source>
</evidence>
<evidence type="ECO:0000313" key="3">
    <source>
        <dbReference type="Proteomes" id="UP001469553"/>
    </source>
</evidence>
<reference evidence="2 3" key="1">
    <citation type="submission" date="2021-06" db="EMBL/GenBank/DDBJ databases">
        <authorList>
            <person name="Palmer J.M."/>
        </authorList>
    </citation>
    <scope>NUCLEOTIDE SEQUENCE [LARGE SCALE GENOMIC DNA]</scope>
    <source>
        <strain evidence="2 3">AS_MEX2019</strain>
        <tissue evidence="2">Muscle</tissue>
    </source>
</reference>
<protein>
    <submittedName>
        <fullName evidence="2">Uncharacterized protein</fullName>
    </submittedName>
</protein>
<dbReference type="EMBL" id="JAHRIP010012213">
    <property type="protein sequence ID" value="MEQ2284955.1"/>
    <property type="molecule type" value="Genomic_DNA"/>
</dbReference>
<feature type="region of interest" description="Disordered" evidence="1">
    <location>
        <begin position="1"/>
        <end position="152"/>
    </location>
</feature>